<dbReference type="InterPro" id="IPR034878">
    <property type="entry name" value="La-rel_plant_RRM"/>
</dbReference>
<gene>
    <name evidence="9" type="primary">LOC102582212</name>
</gene>
<dbReference type="EnsemblPlants" id="PGSC0003DMT400054517">
    <property type="protein sequence ID" value="PGSC0003DMT400054517"/>
    <property type="gene ID" value="PGSC0003DMG400021160"/>
</dbReference>
<dbReference type="InterPro" id="IPR002344">
    <property type="entry name" value="Lupus_La"/>
</dbReference>
<keyword evidence="3 5" id="KW-0694">RNA-binding</keyword>
<dbReference type="ExpressionAtlas" id="M1BWH2">
    <property type="expression patterns" value="baseline"/>
</dbReference>
<evidence type="ECO:0000259" key="7">
    <source>
        <dbReference type="PROSITE" id="PS50102"/>
    </source>
</evidence>
<evidence type="ECO:0000256" key="2">
    <source>
        <dbReference type="ARBA" id="ARBA00004123"/>
    </source>
</evidence>
<feature type="region of interest" description="Disordered" evidence="6">
    <location>
        <begin position="322"/>
        <end position="394"/>
    </location>
</feature>
<dbReference type="InterPro" id="IPR036388">
    <property type="entry name" value="WH-like_DNA-bd_sf"/>
</dbReference>
<dbReference type="PRINTS" id="PR00302">
    <property type="entry name" value="LUPUSLA"/>
</dbReference>
<protein>
    <submittedName>
        <fullName evidence="9">Lupus la ribonucleoprotein</fullName>
    </submittedName>
</protein>
<dbReference type="Pfam" id="PF05383">
    <property type="entry name" value="La"/>
    <property type="match status" value="1"/>
</dbReference>
<comment type="function">
    <text evidence="1">Transcriptional regulator.</text>
</comment>
<dbReference type="FunCoup" id="M1BWH2">
    <property type="interactions" value="674"/>
</dbReference>
<dbReference type="PANTHER" id="PTHR22792:SF159">
    <property type="entry name" value="LA-RELATED PROTEIN 1B-RELATED"/>
    <property type="match status" value="1"/>
</dbReference>
<evidence type="ECO:0000313" key="10">
    <source>
        <dbReference type="Proteomes" id="UP000011115"/>
    </source>
</evidence>
<dbReference type="SUPFAM" id="SSF54928">
    <property type="entry name" value="RNA-binding domain, RBD"/>
    <property type="match status" value="1"/>
</dbReference>
<feature type="compositionally biased region" description="Basic residues" evidence="6">
    <location>
        <begin position="336"/>
        <end position="349"/>
    </location>
</feature>
<dbReference type="InterPro" id="IPR000504">
    <property type="entry name" value="RRM_dom"/>
</dbReference>
<evidence type="ECO:0000256" key="3">
    <source>
        <dbReference type="ARBA" id="ARBA00022884"/>
    </source>
</evidence>
<feature type="region of interest" description="Disordered" evidence="6">
    <location>
        <begin position="248"/>
        <end position="290"/>
    </location>
</feature>
<keyword evidence="10" id="KW-1185">Reference proteome</keyword>
<keyword evidence="4" id="KW-0539">Nucleus</keyword>
<feature type="compositionally biased region" description="Basic and acidic residues" evidence="6">
    <location>
        <begin position="322"/>
        <end position="331"/>
    </location>
</feature>
<dbReference type="SMART" id="SM00360">
    <property type="entry name" value="RRM"/>
    <property type="match status" value="1"/>
</dbReference>
<dbReference type="PANTHER" id="PTHR22792">
    <property type="entry name" value="LUPUS LA PROTEIN-RELATED"/>
    <property type="match status" value="1"/>
</dbReference>
<dbReference type="Gene3D" id="1.10.10.10">
    <property type="entry name" value="Winged helix-like DNA-binding domain superfamily/Winged helix DNA-binding domain"/>
    <property type="match status" value="1"/>
</dbReference>
<reference evidence="9" key="2">
    <citation type="submission" date="2015-06" db="UniProtKB">
        <authorList>
            <consortium name="EnsemblPlants"/>
        </authorList>
    </citation>
    <scope>IDENTIFICATION</scope>
    <source>
        <strain evidence="9">DM1-3 516 R44</strain>
    </source>
</reference>
<dbReference type="PROSITE" id="PS50102">
    <property type="entry name" value="RRM"/>
    <property type="match status" value="1"/>
</dbReference>
<dbReference type="Gene3D" id="3.30.70.330">
    <property type="match status" value="1"/>
</dbReference>
<dbReference type="eggNOG" id="KOG1855">
    <property type="taxonomic scope" value="Eukaryota"/>
</dbReference>
<feature type="domain" description="RRM" evidence="7">
    <location>
        <begin position="154"/>
        <end position="244"/>
    </location>
</feature>
<dbReference type="GO" id="GO:1990904">
    <property type="term" value="C:ribonucleoprotein complex"/>
    <property type="evidence" value="ECO:0007669"/>
    <property type="project" value="InterPro"/>
</dbReference>
<evidence type="ECO:0000256" key="4">
    <source>
        <dbReference type="ARBA" id="ARBA00023242"/>
    </source>
</evidence>
<evidence type="ECO:0000313" key="9">
    <source>
        <dbReference type="EnsemblPlants" id="PGSC0003DMT400054517"/>
    </source>
</evidence>
<dbReference type="FunFam" id="1.10.10.10:FF:000158">
    <property type="entry name" value="La ribonucleoprotein domain family member 7"/>
    <property type="match status" value="1"/>
</dbReference>
<dbReference type="InterPro" id="IPR006630">
    <property type="entry name" value="La_HTH"/>
</dbReference>
<dbReference type="CDD" id="cd08033">
    <property type="entry name" value="LARP_6"/>
    <property type="match status" value="1"/>
</dbReference>
<dbReference type="InterPro" id="IPR012677">
    <property type="entry name" value="Nucleotide-bd_a/b_plait_sf"/>
</dbReference>
<dbReference type="InterPro" id="IPR045180">
    <property type="entry name" value="La_dom_prot"/>
</dbReference>
<dbReference type="AlphaFoldDB" id="M1BWH2"/>
<reference evidence="10" key="1">
    <citation type="journal article" date="2011" name="Nature">
        <title>Genome sequence and analysis of the tuber crop potato.</title>
        <authorList>
            <consortium name="The Potato Genome Sequencing Consortium"/>
        </authorList>
    </citation>
    <scope>NUCLEOTIDE SEQUENCE [LARGE SCALE GENOMIC DNA]</scope>
    <source>
        <strain evidence="10">cv. DM1-3 516 R44</strain>
    </source>
</reference>
<organism evidence="9 10">
    <name type="scientific">Solanum tuberosum</name>
    <name type="common">Potato</name>
    <dbReference type="NCBI Taxonomy" id="4113"/>
    <lineage>
        <taxon>Eukaryota</taxon>
        <taxon>Viridiplantae</taxon>
        <taxon>Streptophyta</taxon>
        <taxon>Embryophyta</taxon>
        <taxon>Tracheophyta</taxon>
        <taxon>Spermatophyta</taxon>
        <taxon>Magnoliopsida</taxon>
        <taxon>eudicotyledons</taxon>
        <taxon>Gunneridae</taxon>
        <taxon>Pentapetalae</taxon>
        <taxon>asterids</taxon>
        <taxon>lamiids</taxon>
        <taxon>Solanales</taxon>
        <taxon>Solanaceae</taxon>
        <taxon>Solanoideae</taxon>
        <taxon>Solaneae</taxon>
        <taxon>Solanum</taxon>
    </lineage>
</organism>
<feature type="region of interest" description="Disordered" evidence="6">
    <location>
        <begin position="1"/>
        <end position="43"/>
    </location>
</feature>
<dbReference type="STRING" id="4113.M1BWH2"/>
<feature type="compositionally biased region" description="Polar residues" evidence="6">
    <location>
        <begin position="263"/>
        <end position="277"/>
    </location>
</feature>
<evidence type="ECO:0000256" key="5">
    <source>
        <dbReference type="PROSITE-ProRule" id="PRU00332"/>
    </source>
</evidence>
<name>M1BWH2_SOLTU</name>
<sequence>MEADGGGVLPIPSQTASFPPHDDDRPDFSPVGSPESHFIDDLSQPSDQLHAQVTATVLTDDLRNKIVKQVEYYFSDENLPTDKFLLKYVTRDKEGFVPMKVIASFRKVKKLTKETSIIAAALRESSLLVVSRDGRKVKRLHPLPLSDIKDPKVCTVLVENLPEDHSVNNLRSIFGQAGNVKHITIRDPHTERDPRKCTTAEKLLSGKLHALVEYNTVEAAERAVTILNDEQDWRFGLRVKLLKKINKPGQSKKGWRDPDSDRNNNIQASDLTVNEENNSSEHRVDSQDEERVGFKMQPCGANFRICCCIEMEGDHLLKETIGEHAQKEKNGTRVPTRSRGRGRRNKRGTNGHGHGATSSTHLVEPSKPPPGPRMPDGTRGFAMGRGRPLSSSPS</sequence>
<comment type="subcellular location">
    <subcellularLocation>
        <location evidence="2">Nucleus</location>
    </subcellularLocation>
</comment>
<feature type="compositionally biased region" description="Basic and acidic residues" evidence="6">
    <location>
        <begin position="279"/>
        <end position="290"/>
    </location>
</feature>
<proteinExistence type="predicted"/>
<dbReference type="Gramene" id="PGSC0003DMT400054517">
    <property type="protein sequence ID" value="PGSC0003DMT400054517"/>
    <property type="gene ID" value="PGSC0003DMG400021160"/>
</dbReference>
<dbReference type="SMART" id="SM00715">
    <property type="entry name" value="LA"/>
    <property type="match status" value="1"/>
</dbReference>
<dbReference type="GO" id="GO:0003729">
    <property type="term" value="F:mRNA binding"/>
    <property type="evidence" value="ECO:0000318"/>
    <property type="project" value="GO_Central"/>
</dbReference>
<dbReference type="OMA" id="QMGKYGQ"/>
<dbReference type="InParanoid" id="M1BWH2"/>
<dbReference type="Proteomes" id="UP000011115">
    <property type="component" value="Unassembled WGS sequence"/>
</dbReference>
<dbReference type="PROSITE" id="PS50961">
    <property type="entry name" value="HTH_LA"/>
    <property type="match status" value="1"/>
</dbReference>
<feature type="domain" description="HTH La-type RNA-binding" evidence="8">
    <location>
        <begin position="56"/>
        <end position="147"/>
    </location>
</feature>
<dbReference type="PaxDb" id="4113-PGSC0003DMT400054517"/>
<accession>M1BWH2</accession>
<evidence type="ECO:0000259" key="8">
    <source>
        <dbReference type="PROSITE" id="PS50961"/>
    </source>
</evidence>
<dbReference type="CDD" id="cd12288">
    <property type="entry name" value="RRM_La_like_plant"/>
    <property type="match status" value="1"/>
</dbReference>
<dbReference type="InterPro" id="IPR036390">
    <property type="entry name" value="WH_DNA-bd_sf"/>
</dbReference>
<dbReference type="GO" id="GO:0006396">
    <property type="term" value="P:RNA processing"/>
    <property type="evidence" value="ECO:0007669"/>
    <property type="project" value="InterPro"/>
</dbReference>
<evidence type="ECO:0000256" key="6">
    <source>
        <dbReference type="SAM" id="MobiDB-lite"/>
    </source>
</evidence>
<dbReference type="HOGENOM" id="CLU_033595_3_1_1"/>
<dbReference type="GO" id="GO:0005634">
    <property type="term" value="C:nucleus"/>
    <property type="evidence" value="ECO:0000318"/>
    <property type="project" value="GO_Central"/>
</dbReference>
<dbReference type="SUPFAM" id="SSF46785">
    <property type="entry name" value="Winged helix' DNA-binding domain"/>
    <property type="match status" value="1"/>
</dbReference>
<dbReference type="InterPro" id="IPR035979">
    <property type="entry name" value="RBD_domain_sf"/>
</dbReference>
<evidence type="ECO:0000256" key="1">
    <source>
        <dbReference type="ARBA" id="ARBA00002339"/>
    </source>
</evidence>
<dbReference type="OrthoDB" id="435402at2759"/>